<feature type="compositionally biased region" description="Low complexity" evidence="1">
    <location>
        <begin position="51"/>
        <end position="60"/>
    </location>
</feature>
<evidence type="ECO:0000313" key="3">
    <source>
        <dbReference type="Proteomes" id="UP000799771"/>
    </source>
</evidence>
<proteinExistence type="predicted"/>
<feature type="compositionally biased region" description="Polar residues" evidence="1">
    <location>
        <begin position="35"/>
        <end position="50"/>
    </location>
</feature>
<dbReference type="Proteomes" id="UP000799771">
    <property type="component" value="Unassembled WGS sequence"/>
</dbReference>
<name>A0A6A6A4N7_9PLEO</name>
<feature type="region of interest" description="Disordered" evidence="1">
    <location>
        <begin position="35"/>
        <end position="60"/>
    </location>
</feature>
<protein>
    <submittedName>
        <fullName evidence="2">Uncharacterized protein</fullName>
    </submittedName>
</protein>
<accession>A0A6A6A4N7</accession>
<reference evidence="2" key="1">
    <citation type="journal article" date="2020" name="Stud. Mycol.">
        <title>101 Dothideomycetes genomes: a test case for predicting lifestyles and emergence of pathogens.</title>
        <authorList>
            <person name="Haridas S."/>
            <person name="Albert R."/>
            <person name="Binder M."/>
            <person name="Bloem J."/>
            <person name="Labutti K."/>
            <person name="Salamov A."/>
            <person name="Andreopoulos B."/>
            <person name="Baker S."/>
            <person name="Barry K."/>
            <person name="Bills G."/>
            <person name="Bluhm B."/>
            <person name="Cannon C."/>
            <person name="Castanera R."/>
            <person name="Culley D."/>
            <person name="Daum C."/>
            <person name="Ezra D."/>
            <person name="Gonzalez J."/>
            <person name="Henrissat B."/>
            <person name="Kuo A."/>
            <person name="Liang C."/>
            <person name="Lipzen A."/>
            <person name="Lutzoni F."/>
            <person name="Magnuson J."/>
            <person name="Mondo S."/>
            <person name="Nolan M."/>
            <person name="Ohm R."/>
            <person name="Pangilinan J."/>
            <person name="Park H.-J."/>
            <person name="Ramirez L."/>
            <person name="Alfaro M."/>
            <person name="Sun H."/>
            <person name="Tritt A."/>
            <person name="Yoshinaga Y."/>
            <person name="Zwiers L.-H."/>
            <person name="Turgeon B."/>
            <person name="Goodwin S."/>
            <person name="Spatafora J."/>
            <person name="Crous P."/>
            <person name="Grigoriev I."/>
        </authorList>
    </citation>
    <scope>NUCLEOTIDE SEQUENCE</scope>
    <source>
        <strain evidence="2">CBS 119687</strain>
    </source>
</reference>
<organism evidence="2 3">
    <name type="scientific">Dothidotthia symphoricarpi CBS 119687</name>
    <dbReference type="NCBI Taxonomy" id="1392245"/>
    <lineage>
        <taxon>Eukaryota</taxon>
        <taxon>Fungi</taxon>
        <taxon>Dikarya</taxon>
        <taxon>Ascomycota</taxon>
        <taxon>Pezizomycotina</taxon>
        <taxon>Dothideomycetes</taxon>
        <taxon>Pleosporomycetidae</taxon>
        <taxon>Pleosporales</taxon>
        <taxon>Dothidotthiaceae</taxon>
        <taxon>Dothidotthia</taxon>
    </lineage>
</organism>
<evidence type="ECO:0000256" key="1">
    <source>
        <dbReference type="SAM" id="MobiDB-lite"/>
    </source>
</evidence>
<dbReference type="RefSeq" id="XP_033521162.1">
    <property type="nucleotide sequence ID" value="XM_033673352.1"/>
</dbReference>
<dbReference type="EMBL" id="ML977512">
    <property type="protein sequence ID" value="KAF2126770.1"/>
    <property type="molecule type" value="Genomic_DNA"/>
</dbReference>
<dbReference type="GeneID" id="54413784"/>
<dbReference type="AlphaFoldDB" id="A0A6A6A4N7"/>
<keyword evidence="3" id="KW-1185">Reference proteome</keyword>
<sequence length="149" mass="16459">MKETIRISTTAQTPTISVSDYLPKSHLPTKINETASYQQPTPRQTHAFINSTSHPTPVSPVSRNELNFIPFPGLTWLDLAYPGLLLTYLRLPLLSASVHYLSKSLAHVRHLRVRVLGIVLCSAFLRFGAGSMVQCRRCLSRVGFGLASG</sequence>
<evidence type="ECO:0000313" key="2">
    <source>
        <dbReference type="EMBL" id="KAF2126770.1"/>
    </source>
</evidence>
<gene>
    <name evidence="2" type="ORF">P153DRAFT_69701</name>
</gene>